<sequence>MKLITINKAAGAISRGIGFLKRQQRNWKITVAHTSLITRGAEFHVFQAWVNVISPQGVEQSSNQKVPQTCPWVSQKIIVDRFKNLLLECTLETIKTSREYRLAFIGLPTIVVYNLFEWMNLPYKLFTTTKEEDSILLGGTNYENGKILAAAVTFLASDEATFITGQIINID</sequence>
<dbReference type="Gene3D" id="3.40.50.720">
    <property type="entry name" value="NAD(P)-binding Rossmann-like Domain"/>
    <property type="match status" value="1"/>
</dbReference>
<name>X1W0A8_9ZZZZ</name>
<protein>
    <submittedName>
        <fullName evidence="1">Uncharacterized protein</fullName>
    </submittedName>
</protein>
<dbReference type="InterPro" id="IPR036291">
    <property type="entry name" value="NAD(P)-bd_dom_sf"/>
</dbReference>
<comment type="caution">
    <text evidence="1">The sequence shown here is derived from an EMBL/GenBank/DDBJ whole genome shotgun (WGS) entry which is preliminary data.</text>
</comment>
<reference evidence="1" key="1">
    <citation type="journal article" date="2014" name="Front. Microbiol.">
        <title>High frequency of phylogenetically diverse reductive dehalogenase-homologous genes in deep subseafloor sedimentary metagenomes.</title>
        <authorList>
            <person name="Kawai M."/>
            <person name="Futagami T."/>
            <person name="Toyoda A."/>
            <person name="Takaki Y."/>
            <person name="Nishi S."/>
            <person name="Hori S."/>
            <person name="Arai W."/>
            <person name="Tsubouchi T."/>
            <person name="Morono Y."/>
            <person name="Uchiyama I."/>
            <person name="Ito T."/>
            <person name="Fujiyama A."/>
            <person name="Inagaki F."/>
            <person name="Takami H."/>
        </authorList>
    </citation>
    <scope>NUCLEOTIDE SEQUENCE</scope>
    <source>
        <strain evidence="1">Expedition CK06-06</strain>
    </source>
</reference>
<dbReference type="EMBL" id="BARW01038024">
    <property type="protein sequence ID" value="GAJ19880.1"/>
    <property type="molecule type" value="Genomic_DNA"/>
</dbReference>
<accession>X1W0A8</accession>
<feature type="non-terminal residue" evidence="1">
    <location>
        <position position="171"/>
    </location>
</feature>
<dbReference type="AlphaFoldDB" id="X1W0A8"/>
<organism evidence="1">
    <name type="scientific">marine sediment metagenome</name>
    <dbReference type="NCBI Taxonomy" id="412755"/>
    <lineage>
        <taxon>unclassified sequences</taxon>
        <taxon>metagenomes</taxon>
        <taxon>ecological metagenomes</taxon>
    </lineage>
</organism>
<proteinExistence type="predicted"/>
<gene>
    <name evidence="1" type="ORF">S12H4_58510</name>
</gene>
<dbReference type="SUPFAM" id="SSF51735">
    <property type="entry name" value="NAD(P)-binding Rossmann-fold domains"/>
    <property type="match status" value="1"/>
</dbReference>
<evidence type="ECO:0000313" key="1">
    <source>
        <dbReference type="EMBL" id="GAJ19880.1"/>
    </source>
</evidence>